<dbReference type="VEuPathDB" id="AmoebaDB:NAEGRDRAFT_47127"/>
<reference evidence="1 2" key="1">
    <citation type="journal article" date="2010" name="Cell">
        <title>The genome of Naegleria gruberi illuminates early eukaryotic versatility.</title>
        <authorList>
            <person name="Fritz-Laylin L.K."/>
            <person name="Prochnik S.E."/>
            <person name="Ginger M.L."/>
            <person name="Dacks J.B."/>
            <person name="Carpenter M.L."/>
            <person name="Field M.C."/>
            <person name="Kuo A."/>
            <person name="Paredez A."/>
            <person name="Chapman J."/>
            <person name="Pham J."/>
            <person name="Shu S."/>
            <person name="Neupane R."/>
            <person name="Cipriano M."/>
            <person name="Mancuso J."/>
            <person name="Tu H."/>
            <person name="Salamov A."/>
            <person name="Lindquist E."/>
            <person name="Shapiro H."/>
            <person name="Lucas S."/>
            <person name="Grigoriev I.V."/>
            <person name="Cande W.Z."/>
            <person name="Fulton C."/>
            <person name="Rokhsar D.S."/>
            <person name="Dawson S.C."/>
        </authorList>
    </citation>
    <scope>NUCLEOTIDE SEQUENCE [LARGE SCALE GENOMIC DNA]</scope>
    <source>
        <strain evidence="1 2">NEG-M</strain>
    </source>
</reference>
<dbReference type="Proteomes" id="UP000006671">
    <property type="component" value="Unassembled WGS sequence"/>
</dbReference>
<dbReference type="RefSeq" id="XP_002680247.1">
    <property type="nucleotide sequence ID" value="XM_002680201.1"/>
</dbReference>
<protein>
    <submittedName>
        <fullName evidence="1">Predicted protein</fullName>
    </submittedName>
</protein>
<sequence>MVTLRFCLYDFASSLDELNMKHRMLSLINHSQFSDISLQCQSLKSTDEEIRFEFPKLFTTRDWTTRRETIIWTNFGESLVLIAQIHRKSFPLYSIIISQILKQYEMFTNSKDLCVHFNPWLHSDKIVDIDIPRYLPLSNPFLSYSKFNKERFQKLFGCVFGDDVSFMPESVQQLLSSKRNIFNASPISIGNLHQRTTVLSKLITLPHYDPIMEDLIEFLYEMCYDLSPLSFVVGTSANHDLALMERDVFQLLVDLESPVLGFGDTNNPKFRNRLSTILRLLENEDDFNYYFTSKRRKHVETPIDNSDIYYLSQISQYIEMPSRLHTPTLRTNQEEKYLEASYKLKTEVENNDRFVNAPLLNYRRKVAENVKKLRTTTFSEYPKVIKLALKTSIASSYRRDHLVGLGTHYGTTILEVTNRRKLEYRIYQLRKFLGF</sequence>
<gene>
    <name evidence="1" type="ORF">NAEGRDRAFT_47127</name>
</gene>
<accession>D2V6U0</accession>
<proteinExistence type="predicted"/>
<dbReference type="InParanoid" id="D2V6U0"/>
<evidence type="ECO:0000313" key="1">
    <source>
        <dbReference type="EMBL" id="EFC47503.1"/>
    </source>
</evidence>
<dbReference type="AlphaFoldDB" id="D2V6U0"/>
<dbReference type="GeneID" id="8849154"/>
<organism evidence="2">
    <name type="scientific">Naegleria gruberi</name>
    <name type="common">Amoeba</name>
    <dbReference type="NCBI Taxonomy" id="5762"/>
    <lineage>
        <taxon>Eukaryota</taxon>
        <taxon>Discoba</taxon>
        <taxon>Heterolobosea</taxon>
        <taxon>Tetramitia</taxon>
        <taxon>Eutetramitia</taxon>
        <taxon>Vahlkampfiidae</taxon>
        <taxon>Naegleria</taxon>
    </lineage>
</organism>
<evidence type="ECO:0000313" key="2">
    <source>
        <dbReference type="Proteomes" id="UP000006671"/>
    </source>
</evidence>
<keyword evidence="2" id="KW-1185">Reference proteome</keyword>
<dbReference type="KEGG" id="ngr:NAEGRDRAFT_47127"/>
<dbReference type="EMBL" id="GG738854">
    <property type="protein sequence ID" value="EFC47503.1"/>
    <property type="molecule type" value="Genomic_DNA"/>
</dbReference>
<name>D2V6U0_NAEGR</name>